<gene>
    <name evidence="8" type="primary">pth</name>
    <name evidence="11" type="ORF">FC70_GL000033</name>
</gene>
<dbReference type="GO" id="GO:0006515">
    <property type="term" value="P:protein quality control for misfolded or incompletely synthesized proteins"/>
    <property type="evidence" value="ECO:0007669"/>
    <property type="project" value="UniProtKB-UniRule"/>
</dbReference>
<feature type="binding site" evidence="8">
    <location>
        <position position="14"/>
    </location>
    <ligand>
        <name>tRNA</name>
        <dbReference type="ChEBI" id="CHEBI:17843"/>
    </ligand>
</feature>
<feature type="binding site" evidence="8">
    <location>
        <position position="67"/>
    </location>
    <ligand>
        <name>tRNA</name>
        <dbReference type="ChEBI" id="CHEBI:17843"/>
    </ligand>
</feature>
<dbReference type="GO" id="GO:0005737">
    <property type="term" value="C:cytoplasm"/>
    <property type="evidence" value="ECO:0007669"/>
    <property type="project" value="UniProtKB-SubCell"/>
</dbReference>
<dbReference type="PROSITE" id="PS01196">
    <property type="entry name" value="PEPT_TRNA_HYDROL_2"/>
    <property type="match status" value="1"/>
</dbReference>
<evidence type="ECO:0000256" key="2">
    <source>
        <dbReference type="ARBA" id="ARBA00022555"/>
    </source>
</evidence>
<comment type="subunit">
    <text evidence="8">Monomer.</text>
</comment>
<reference evidence="11 12" key="1">
    <citation type="journal article" date="2015" name="Genome Announc.">
        <title>Expanding the biotechnology potential of lactobacilli through comparative genomics of 213 strains and associated genera.</title>
        <authorList>
            <person name="Sun Z."/>
            <person name="Harris H.M."/>
            <person name="McCann A."/>
            <person name="Guo C."/>
            <person name="Argimon S."/>
            <person name="Zhang W."/>
            <person name="Yang X."/>
            <person name="Jeffery I.B."/>
            <person name="Cooney J.C."/>
            <person name="Kagawa T.F."/>
            <person name="Liu W."/>
            <person name="Song Y."/>
            <person name="Salvetti E."/>
            <person name="Wrobel A."/>
            <person name="Rasinkangas P."/>
            <person name="Parkhill J."/>
            <person name="Rea M.C."/>
            <person name="O'Sullivan O."/>
            <person name="Ritari J."/>
            <person name="Douillard F.P."/>
            <person name="Paul Ross R."/>
            <person name="Yang R."/>
            <person name="Briner A.E."/>
            <person name="Felis G.E."/>
            <person name="de Vos W.M."/>
            <person name="Barrangou R."/>
            <person name="Klaenhammer T.R."/>
            <person name="Caufield P.W."/>
            <person name="Cui Y."/>
            <person name="Zhang H."/>
            <person name="O'Toole P.W."/>
        </authorList>
    </citation>
    <scope>NUCLEOTIDE SEQUENCE [LARGE SCALE GENOMIC DNA]</scope>
    <source>
        <strain evidence="11 12">DSM 15707</strain>
    </source>
</reference>
<dbReference type="Pfam" id="PF01195">
    <property type="entry name" value="Pept_tRNA_hydro"/>
    <property type="match status" value="1"/>
</dbReference>
<dbReference type="NCBIfam" id="TIGR00447">
    <property type="entry name" value="pth"/>
    <property type="match status" value="1"/>
</dbReference>
<dbReference type="RefSeq" id="WP_057889000.1">
    <property type="nucleotide sequence ID" value="NZ_AZFE01000001.1"/>
</dbReference>
<dbReference type="FunFam" id="3.40.50.1470:FF:000001">
    <property type="entry name" value="Peptidyl-tRNA hydrolase"/>
    <property type="match status" value="1"/>
</dbReference>
<evidence type="ECO:0000256" key="9">
    <source>
        <dbReference type="RuleBase" id="RU000673"/>
    </source>
</evidence>
<dbReference type="InterPro" id="IPR018171">
    <property type="entry name" value="Pept_tRNA_hydro_CS"/>
</dbReference>
<proteinExistence type="inferred from homology"/>
<dbReference type="Proteomes" id="UP000051697">
    <property type="component" value="Unassembled WGS sequence"/>
</dbReference>
<comment type="function">
    <text evidence="8">Hydrolyzes ribosome-free peptidyl-tRNAs (with 1 or more amino acids incorporated), which drop off the ribosome during protein synthesis, or as a result of ribosome stalling.</text>
</comment>
<evidence type="ECO:0000256" key="5">
    <source>
        <dbReference type="ARBA" id="ARBA00038063"/>
    </source>
</evidence>
<feature type="active site" description="Proton acceptor" evidence="8">
    <location>
        <position position="19"/>
    </location>
</feature>
<dbReference type="Gene3D" id="3.40.50.1470">
    <property type="entry name" value="Peptidyl-tRNA hydrolase"/>
    <property type="match status" value="1"/>
</dbReference>
<dbReference type="OrthoDB" id="9800507at2"/>
<dbReference type="PROSITE" id="PS01195">
    <property type="entry name" value="PEPT_TRNA_HYDROL_1"/>
    <property type="match status" value="1"/>
</dbReference>
<evidence type="ECO:0000256" key="10">
    <source>
        <dbReference type="RuleBase" id="RU004320"/>
    </source>
</evidence>
<dbReference type="InterPro" id="IPR036416">
    <property type="entry name" value="Pept_tRNA_hydro_sf"/>
</dbReference>
<keyword evidence="8" id="KW-0963">Cytoplasm</keyword>
<keyword evidence="12" id="KW-1185">Reference proteome</keyword>
<dbReference type="KEGG" id="lol:LACOL_1516"/>
<dbReference type="PANTHER" id="PTHR17224:SF1">
    <property type="entry name" value="PEPTIDYL-TRNA HYDROLASE"/>
    <property type="match status" value="1"/>
</dbReference>
<dbReference type="GO" id="GO:0072344">
    <property type="term" value="P:rescue of stalled ribosome"/>
    <property type="evidence" value="ECO:0007669"/>
    <property type="project" value="UniProtKB-UniRule"/>
</dbReference>
<feature type="binding site" evidence="8">
    <location>
        <position position="113"/>
    </location>
    <ligand>
        <name>tRNA</name>
        <dbReference type="ChEBI" id="CHEBI:17843"/>
    </ligand>
</feature>
<comment type="caution">
    <text evidence="11">The sequence shown here is derived from an EMBL/GenBank/DDBJ whole genome shotgun (WGS) entry which is preliminary data.</text>
</comment>
<name>A0A0R1RND9_9LACO</name>
<comment type="catalytic activity">
    <reaction evidence="6 8 9">
        <text>an N-acyl-L-alpha-aminoacyl-tRNA + H2O = an N-acyl-L-amino acid + a tRNA + H(+)</text>
        <dbReference type="Rhea" id="RHEA:54448"/>
        <dbReference type="Rhea" id="RHEA-COMP:10123"/>
        <dbReference type="Rhea" id="RHEA-COMP:13883"/>
        <dbReference type="ChEBI" id="CHEBI:15377"/>
        <dbReference type="ChEBI" id="CHEBI:15378"/>
        <dbReference type="ChEBI" id="CHEBI:59874"/>
        <dbReference type="ChEBI" id="CHEBI:78442"/>
        <dbReference type="ChEBI" id="CHEBI:138191"/>
        <dbReference type="EC" id="3.1.1.29"/>
    </reaction>
</comment>
<comment type="function">
    <text evidence="8">Catalyzes the release of premature peptidyl moieties from peptidyl-tRNA molecules trapped in stalled 50S ribosomal subunits, and thus maintains levels of free tRNAs and 50S ribosomes.</text>
</comment>
<evidence type="ECO:0000256" key="7">
    <source>
        <dbReference type="ARBA" id="ARBA00050038"/>
    </source>
</evidence>
<dbReference type="InterPro" id="IPR001328">
    <property type="entry name" value="Pept_tRNA_hydro"/>
</dbReference>
<dbReference type="HAMAP" id="MF_00083">
    <property type="entry name" value="Pept_tRNA_hydro_bact"/>
    <property type="match status" value="1"/>
</dbReference>
<dbReference type="SUPFAM" id="SSF53178">
    <property type="entry name" value="Peptidyl-tRNA hydrolase-like"/>
    <property type="match status" value="1"/>
</dbReference>
<dbReference type="GO" id="GO:0004045">
    <property type="term" value="F:peptidyl-tRNA hydrolase activity"/>
    <property type="evidence" value="ECO:0007669"/>
    <property type="project" value="UniProtKB-UniRule"/>
</dbReference>
<sequence>MKMIVGLGNIGPQYDGTRHNMGFMVIDQIAKDYQLTFKHTSKMEAMTASGIIKGEKVLLVKPTTFMNESGRSVKPLMDYYDVPVEDLIVIHDDMDLPLGKIRLKAKGSAAGHNGLKSLINHLGTQGFHRVKVGIDHPGKASVVDYVLGKFKKDEQAGLLDNLDQAEHAVEDWIEGTTFAQLMNKYN</sequence>
<dbReference type="PANTHER" id="PTHR17224">
    <property type="entry name" value="PEPTIDYL-TRNA HYDROLASE"/>
    <property type="match status" value="1"/>
</dbReference>
<protein>
    <recommendedName>
        <fullName evidence="7 8">Peptidyl-tRNA hydrolase</fullName>
        <shortName evidence="8">Pth</shortName>
        <ecNumber evidence="1 8">3.1.1.29</ecNumber>
    </recommendedName>
</protein>
<keyword evidence="3 8" id="KW-0378">Hydrolase</keyword>
<evidence type="ECO:0000256" key="4">
    <source>
        <dbReference type="ARBA" id="ARBA00022884"/>
    </source>
</evidence>
<dbReference type="EC" id="3.1.1.29" evidence="1 8"/>
<evidence type="ECO:0000256" key="6">
    <source>
        <dbReference type="ARBA" id="ARBA00048707"/>
    </source>
</evidence>
<dbReference type="EMBL" id="AZFE01000001">
    <property type="protein sequence ID" value="KRL58145.1"/>
    <property type="molecule type" value="Genomic_DNA"/>
</dbReference>
<dbReference type="STRING" id="1423778.FC70_GL000033"/>
<dbReference type="PATRIC" id="fig|1423778.4.peg.42"/>
<feature type="site" description="Stabilizes the basic form of H active site to accept a proton" evidence="8">
    <location>
        <position position="92"/>
    </location>
</feature>
<evidence type="ECO:0000313" key="11">
    <source>
        <dbReference type="EMBL" id="KRL58145.1"/>
    </source>
</evidence>
<accession>A0A0R1RND9</accession>
<dbReference type="CDD" id="cd00462">
    <property type="entry name" value="PTH"/>
    <property type="match status" value="1"/>
</dbReference>
<organism evidence="11 12">
    <name type="scientific">Paucilactobacillus oligofermentans DSM 15707 = LMG 22743</name>
    <dbReference type="NCBI Taxonomy" id="1423778"/>
    <lineage>
        <taxon>Bacteria</taxon>
        <taxon>Bacillati</taxon>
        <taxon>Bacillota</taxon>
        <taxon>Bacilli</taxon>
        <taxon>Lactobacillales</taxon>
        <taxon>Lactobacillaceae</taxon>
        <taxon>Paucilactobacillus</taxon>
    </lineage>
</organism>
<comment type="similarity">
    <text evidence="5 8 10">Belongs to the PTH family.</text>
</comment>
<evidence type="ECO:0000313" key="12">
    <source>
        <dbReference type="Proteomes" id="UP000051697"/>
    </source>
</evidence>
<feature type="binding site" evidence="8">
    <location>
        <position position="65"/>
    </location>
    <ligand>
        <name>tRNA</name>
        <dbReference type="ChEBI" id="CHEBI:17843"/>
    </ligand>
</feature>
<evidence type="ECO:0000256" key="3">
    <source>
        <dbReference type="ARBA" id="ARBA00022801"/>
    </source>
</evidence>
<evidence type="ECO:0000256" key="1">
    <source>
        <dbReference type="ARBA" id="ARBA00013260"/>
    </source>
</evidence>
<keyword evidence="2 8" id="KW-0820">tRNA-binding</keyword>
<comment type="subcellular location">
    <subcellularLocation>
        <location evidence="8">Cytoplasm</location>
    </subcellularLocation>
</comment>
<feature type="site" description="Discriminates between blocked and unblocked aminoacyl-tRNA" evidence="8">
    <location>
        <position position="9"/>
    </location>
</feature>
<keyword evidence="4 8" id="KW-0694">RNA-binding</keyword>
<dbReference type="AlphaFoldDB" id="A0A0R1RND9"/>
<evidence type="ECO:0000256" key="8">
    <source>
        <dbReference type="HAMAP-Rule" id="MF_00083"/>
    </source>
</evidence>
<dbReference type="GO" id="GO:0000049">
    <property type="term" value="F:tRNA binding"/>
    <property type="evidence" value="ECO:0007669"/>
    <property type="project" value="UniProtKB-UniRule"/>
</dbReference>